<evidence type="ECO:0000259" key="3">
    <source>
        <dbReference type="Pfam" id="PF18962"/>
    </source>
</evidence>
<sequence length="712" mass="79193">MKKYLLIFSIFAFNMLNAQTENWANFTNNDNIYGLAAAGNKLLLATEGGGVAIDQTTAVVKHYLSFNTDLPGVNLTGVSSAENGNLWFSIEDKGISKYDGTQWTSYTRTNSAIPDSNFAYVRENVNGEVWMVTSDLKNLIKFDGFNWTVYNTYSSGQPALPGVLGDFVFDSNGDVWMTPEGLGLIKFDGTTATFFLINNSQIIDNYISDIAIDENDVIWLSSYLGISKFDGQTWVNYTIYNSALPKGKIKQLEIYNDEIWSLWREDSGLESGLIKFNGTNWIEYNSTNSSLPSFLNGDLQITSNGDKWMLDGAWSDSQIIQFNDSTTIYHDISNSPLKGNYMDDIDLGGNGKLWIGDSGGDKQLLSLKDNNWEAYPQSTGIKWLNVQNDITIWLGLYGGIGSFKNGNTTIYNATNSDLPENHVSVATLDSLGNMWFSSLGWLAKYDGLIWVVYDTTNSMLPHTTVNDIAVDNSNNIWLGTEIGGLIKFDGTNWVEYTTANTGVPLEHISNLEFDHQGDLWIGTRHYGVTMFDGTNWTTYNPSNSILPTNFISSLGVDNQNNIWIGTGSGVVLLDGGNWSIMTPENSGLPHDVVYDFEFDDLGNVWMGTGGGGLAVYNPNGVNLSVYKNTLKPNDYEINVYPVPFNDKLNIDIENRLIGSSLVFYDISGRKVGTFELDKMSTQITPMLNEKGMYFYNVVNDNRIVEKGKVIRN</sequence>
<organism evidence="4 5">
    <name type="scientific">Brumimicrobium oceani</name>
    <dbReference type="NCBI Taxonomy" id="2100725"/>
    <lineage>
        <taxon>Bacteria</taxon>
        <taxon>Pseudomonadati</taxon>
        <taxon>Bacteroidota</taxon>
        <taxon>Flavobacteriia</taxon>
        <taxon>Flavobacteriales</taxon>
        <taxon>Crocinitomicaceae</taxon>
        <taxon>Brumimicrobium</taxon>
    </lineage>
</organism>
<reference evidence="4 5" key="2">
    <citation type="submission" date="2018-05" db="EMBL/GenBank/DDBJ databases">
        <authorList>
            <person name="Lanie J.A."/>
            <person name="Ng W.-L."/>
            <person name="Kazmierczak K.M."/>
            <person name="Andrzejewski T.M."/>
            <person name="Davidsen T.M."/>
            <person name="Wayne K.J."/>
            <person name="Tettelin H."/>
            <person name="Glass J.I."/>
            <person name="Rusch D."/>
            <person name="Podicherti R."/>
            <person name="Tsui H.-C.T."/>
            <person name="Winkler M.E."/>
        </authorList>
    </citation>
    <scope>NUCLEOTIDE SEQUENCE [LARGE SCALE GENOMIC DNA]</scope>
    <source>
        <strain evidence="4 5">C305</strain>
    </source>
</reference>
<proteinExistence type="predicted"/>
<dbReference type="OrthoDB" id="1081439at2"/>
<name>A0A2U2X0D6_9FLAO</name>
<dbReference type="Pfam" id="PF07494">
    <property type="entry name" value="Reg_prop"/>
    <property type="match status" value="2"/>
</dbReference>
<evidence type="ECO:0000313" key="4">
    <source>
        <dbReference type="EMBL" id="PWH81255.1"/>
    </source>
</evidence>
<comment type="caution">
    <text evidence="4">The sequence shown here is derived from an EMBL/GenBank/DDBJ whole genome shotgun (WGS) entry which is preliminary data.</text>
</comment>
<keyword evidence="5" id="KW-1185">Reference proteome</keyword>
<evidence type="ECO:0000256" key="1">
    <source>
        <dbReference type="ARBA" id="ARBA00022729"/>
    </source>
</evidence>
<dbReference type="Proteomes" id="UP000245370">
    <property type="component" value="Unassembled WGS sequence"/>
</dbReference>
<reference evidence="4 5" key="1">
    <citation type="submission" date="2018-05" db="EMBL/GenBank/DDBJ databases">
        <title>Brumimicrobium oceani sp. nov., isolated from coastal sediment.</title>
        <authorList>
            <person name="Kou Y."/>
        </authorList>
    </citation>
    <scope>NUCLEOTIDE SEQUENCE [LARGE SCALE GENOMIC DNA]</scope>
    <source>
        <strain evidence="4 5">C305</strain>
    </source>
</reference>
<dbReference type="SUPFAM" id="SSF63829">
    <property type="entry name" value="Calcium-dependent phosphotriesterase"/>
    <property type="match status" value="2"/>
</dbReference>
<dbReference type="AlphaFoldDB" id="A0A2U2X0D6"/>
<dbReference type="InterPro" id="IPR026444">
    <property type="entry name" value="Secre_tail"/>
</dbReference>
<feature type="domain" description="Secretion system C-terminal sorting" evidence="3">
    <location>
        <begin position="639"/>
        <end position="706"/>
    </location>
</feature>
<dbReference type="Pfam" id="PF18962">
    <property type="entry name" value="Por_Secre_tail"/>
    <property type="match status" value="1"/>
</dbReference>
<gene>
    <name evidence="4" type="ORF">DIT68_15790</name>
</gene>
<dbReference type="NCBIfam" id="TIGR04183">
    <property type="entry name" value="Por_Secre_tail"/>
    <property type="match status" value="1"/>
</dbReference>
<accession>A0A2U2X0D6</accession>
<dbReference type="InterPro" id="IPR011110">
    <property type="entry name" value="Reg_prop"/>
</dbReference>
<feature type="chain" id="PRO_5015440620" description="Secretion system C-terminal sorting domain-containing protein" evidence="2">
    <location>
        <begin position="19"/>
        <end position="712"/>
    </location>
</feature>
<evidence type="ECO:0000313" key="5">
    <source>
        <dbReference type="Proteomes" id="UP000245370"/>
    </source>
</evidence>
<dbReference type="RefSeq" id="WP_109360796.1">
    <property type="nucleotide sequence ID" value="NZ_QFRJ01000021.1"/>
</dbReference>
<dbReference type="InterPro" id="IPR015943">
    <property type="entry name" value="WD40/YVTN_repeat-like_dom_sf"/>
</dbReference>
<protein>
    <recommendedName>
        <fullName evidence="3">Secretion system C-terminal sorting domain-containing protein</fullName>
    </recommendedName>
</protein>
<dbReference type="Gene3D" id="2.130.10.10">
    <property type="entry name" value="YVTN repeat-like/Quinoprotein amine dehydrogenase"/>
    <property type="match status" value="4"/>
</dbReference>
<feature type="signal peptide" evidence="2">
    <location>
        <begin position="1"/>
        <end position="18"/>
    </location>
</feature>
<keyword evidence="1 2" id="KW-0732">Signal</keyword>
<evidence type="ECO:0000256" key="2">
    <source>
        <dbReference type="SAM" id="SignalP"/>
    </source>
</evidence>
<dbReference type="EMBL" id="QFRJ01000021">
    <property type="protein sequence ID" value="PWH81255.1"/>
    <property type="molecule type" value="Genomic_DNA"/>
</dbReference>